<feature type="compositionally biased region" description="Basic and acidic residues" evidence="14">
    <location>
        <begin position="331"/>
        <end position="341"/>
    </location>
</feature>
<feature type="region of interest" description="Disordered" evidence="14">
    <location>
        <begin position="331"/>
        <end position="358"/>
    </location>
</feature>
<feature type="binding site" evidence="13">
    <location>
        <position position="200"/>
    </location>
    <ligand>
        <name>Zn(2+)</name>
        <dbReference type="ChEBI" id="CHEBI:29105"/>
    </ligand>
</feature>
<evidence type="ECO:0000256" key="10">
    <source>
        <dbReference type="ARBA" id="ARBA00023242"/>
    </source>
</evidence>
<evidence type="ECO:0000256" key="8">
    <source>
        <dbReference type="ARBA" id="ARBA00023125"/>
    </source>
</evidence>
<evidence type="ECO:0000313" key="18">
    <source>
        <dbReference type="RefSeq" id="XP_003736919.2"/>
    </source>
</evidence>
<evidence type="ECO:0000256" key="14">
    <source>
        <dbReference type="SAM" id="MobiDB-lite"/>
    </source>
</evidence>
<evidence type="ECO:0000259" key="15">
    <source>
        <dbReference type="PROSITE" id="PS50950"/>
    </source>
</evidence>
<dbReference type="Pfam" id="PF07776">
    <property type="entry name" value="zf-AD"/>
    <property type="match status" value="1"/>
</dbReference>
<dbReference type="AlphaFoldDB" id="A0A6I8V7G1"/>
<evidence type="ECO:0000256" key="13">
    <source>
        <dbReference type="PROSITE-ProRule" id="PRU01263"/>
    </source>
</evidence>
<evidence type="ECO:0000256" key="9">
    <source>
        <dbReference type="ARBA" id="ARBA00023163"/>
    </source>
</evidence>
<dbReference type="InterPro" id="IPR006612">
    <property type="entry name" value="THAP_Znf"/>
</dbReference>
<evidence type="ECO:0000256" key="4">
    <source>
        <dbReference type="ARBA" id="ARBA00022771"/>
    </source>
</evidence>
<keyword evidence="17" id="KW-1185">Reference proteome</keyword>
<dbReference type="SUPFAM" id="SSF57716">
    <property type="entry name" value="Glucocorticoid receptor-like (DNA-binding domain)"/>
    <property type="match status" value="1"/>
</dbReference>
<evidence type="ECO:0000259" key="16">
    <source>
        <dbReference type="PROSITE" id="PS51915"/>
    </source>
</evidence>
<keyword evidence="5 13" id="KW-0862">Zinc</keyword>
<organism evidence="17 18">
    <name type="scientific">Drosophila pseudoobscura pseudoobscura</name>
    <name type="common">Fruit fly</name>
    <dbReference type="NCBI Taxonomy" id="46245"/>
    <lineage>
        <taxon>Eukaryota</taxon>
        <taxon>Metazoa</taxon>
        <taxon>Ecdysozoa</taxon>
        <taxon>Arthropoda</taxon>
        <taxon>Hexapoda</taxon>
        <taxon>Insecta</taxon>
        <taxon>Pterygota</taxon>
        <taxon>Neoptera</taxon>
        <taxon>Endopterygota</taxon>
        <taxon>Diptera</taxon>
        <taxon>Brachycera</taxon>
        <taxon>Muscomorpha</taxon>
        <taxon>Ephydroidea</taxon>
        <taxon>Drosophilidae</taxon>
        <taxon>Drosophila</taxon>
        <taxon>Sophophora</taxon>
    </lineage>
</organism>
<evidence type="ECO:0000256" key="2">
    <source>
        <dbReference type="ARBA" id="ARBA00006177"/>
    </source>
</evidence>
<dbReference type="PANTHER" id="PTHR46600:SF1">
    <property type="entry name" value="THAP DOMAIN-CONTAINING PROTEIN 1"/>
    <property type="match status" value="1"/>
</dbReference>
<dbReference type="GO" id="GO:0043565">
    <property type="term" value="F:sequence-specific DNA binding"/>
    <property type="evidence" value="ECO:0007669"/>
    <property type="project" value="InterPro"/>
</dbReference>
<feature type="domain" description="THAP-type" evidence="15">
    <location>
        <begin position="1"/>
        <end position="88"/>
    </location>
</feature>
<dbReference type="PROSITE" id="PS51915">
    <property type="entry name" value="ZAD"/>
    <property type="match status" value="1"/>
</dbReference>
<keyword evidence="10" id="KW-0539">Nucleus</keyword>
<gene>
    <name evidence="18" type="primary">LOC13036404</name>
</gene>
<feature type="compositionally biased region" description="Basic residues" evidence="14">
    <location>
        <begin position="342"/>
        <end position="351"/>
    </location>
</feature>
<proteinExistence type="inferred from homology"/>
<comment type="similarity">
    <text evidence="2">Belongs to the THAP1 family.</text>
</comment>
<accession>A0A6I8V7G1</accession>
<dbReference type="Proteomes" id="UP000001819">
    <property type="component" value="Chromosome 2"/>
</dbReference>
<keyword evidence="8 12" id="KW-0238">DNA-binding</keyword>
<dbReference type="GO" id="GO:0005654">
    <property type="term" value="C:nucleoplasm"/>
    <property type="evidence" value="ECO:0007669"/>
    <property type="project" value="UniProtKB-SubCell"/>
</dbReference>
<protein>
    <submittedName>
        <fullName evidence="18">Uncharacterized protein isoform X1</fullName>
    </submittedName>
</protein>
<dbReference type="GO" id="GO:0008270">
    <property type="term" value="F:zinc ion binding"/>
    <property type="evidence" value="ECO:0007669"/>
    <property type="project" value="UniProtKB-UniRule"/>
</dbReference>
<reference evidence="17" key="1">
    <citation type="submission" date="2024-06" db="UniProtKB">
        <authorList>
            <consortium name="RefSeq"/>
        </authorList>
    </citation>
    <scope>NUCLEOTIDE SEQUENCE [LARGE SCALE GENOMIC DNA]</scope>
    <source>
        <strain evidence="17">MV2-25</strain>
    </source>
</reference>
<keyword evidence="9" id="KW-0804">Transcription</keyword>
<dbReference type="SMART" id="SM00692">
    <property type="entry name" value="DM3"/>
    <property type="match status" value="1"/>
</dbReference>
<evidence type="ECO:0000256" key="5">
    <source>
        <dbReference type="ARBA" id="ARBA00022833"/>
    </source>
</evidence>
<dbReference type="RefSeq" id="XP_003736919.2">
    <property type="nucleotide sequence ID" value="XM_003736871.3"/>
</dbReference>
<keyword evidence="7" id="KW-0175">Coiled coil</keyword>
<dbReference type="InParanoid" id="A0A6I8V7G1"/>
<keyword evidence="11" id="KW-0131">Cell cycle</keyword>
<dbReference type="PANTHER" id="PTHR46600">
    <property type="entry name" value="THAP DOMAIN-CONTAINING"/>
    <property type="match status" value="1"/>
</dbReference>
<feature type="domain" description="ZAD" evidence="16">
    <location>
        <begin position="148"/>
        <end position="224"/>
    </location>
</feature>
<keyword evidence="4 12" id="KW-0863">Zinc-finger</keyword>
<dbReference type="KEGG" id="dpo:13036404"/>
<dbReference type="InterPro" id="IPR026516">
    <property type="entry name" value="THAP1/10"/>
</dbReference>
<evidence type="ECO:0000256" key="7">
    <source>
        <dbReference type="ARBA" id="ARBA00023054"/>
    </source>
</evidence>
<evidence type="ECO:0000256" key="3">
    <source>
        <dbReference type="ARBA" id="ARBA00022723"/>
    </source>
</evidence>
<keyword evidence="3 13" id="KW-0479">Metal-binding</keyword>
<evidence type="ECO:0000256" key="12">
    <source>
        <dbReference type="PROSITE-ProRule" id="PRU00309"/>
    </source>
</evidence>
<sequence length="398" mass="45575">MNCVVLNCQNATRGSERNHDMYFFKFPKNADLAKRWLSFCGNKHALGMKNACICIKHFKDEDIVGLEKFKSGWTRHVSLGLNAVPCIHVKKKSMSETSQNVEETVYNIEETAHNVEETEFEEFQTIPNNDCPEANADEADEGNLTQFNKCRTCYRDYKFDLDEEDPFAEANSMLLFRIEVICGVWLSKIKGGPRYMCPDCQLSLKNAIEFREKVISTEVMLTQGRPVCDKPAVEVESVATETGQGTSAPEWTSELVSINIEEDDEEYTQYEHIYDVPSSPSSNKIDHIVELETIEENIDVANADSFSVACGTKILNEMINDNDKHERTKIETKAEKPTKERAKPRKMKIQARRQDDDEDDSEFIIFGAFDKKMKLSATKSPRLTSFKRRVRGRRVENK</sequence>
<dbReference type="Gene3D" id="6.20.210.20">
    <property type="entry name" value="THAP domain"/>
    <property type="match status" value="1"/>
</dbReference>
<evidence type="ECO:0000256" key="11">
    <source>
        <dbReference type="ARBA" id="ARBA00023306"/>
    </source>
</evidence>
<dbReference type="SMART" id="SM00868">
    <property type="entry name" value="zf-AD"/>
    <property type="match status" value="1"/>
</dbReference>
<evidence type="ECO:0000256" key="1">
    <source>
        <dbReference type="ARBA" id="ARBA00004642"/>
    </source>
</evidence>
<dbReference type="InterPro" id="IPR038441">
    <property type="entry name" value="THAP_Znf_sf"/>
</dbReference>
<feature type="binding site" evidence="13">
    <location>
        <position position="153"/>
    </location>
    <ligand>
        <name>Zn(2+)</name>
        <dbReference type="ChEBI" id="CHEBI:29105"/>
    </ligand>
</feature>
<reference evidence="18" key="2">
    <citation type="submission" date="2025-08" db="UniProtKB">
        <authorList>
            <consortium name="RefSeq"/>
        </authorList>
    </citation>
    <scope>IDENTIFICATION</scope>
    <source>
        <strain evidence="18">MV-25-SWS-2005</strain>
        <tissue evidence="18">Whole body</tissue>
    </source>
</reference>
<evidence type="ECO:0000256" key="6">
    <source>
        <dbReference type="ARBA" id="ARBA00023015"/>
    </source>
</evidence>
<comment type="subcellular location">
    <subcellularLocation>
        <location evidence="1">Nucleus</location>
        <location evidence="1">Nucleoplasm</location>
    </subcellularLocation>
</comment>
<dbReference type="Pfam" id="PF05485">
    <property type="entry name" value="THAP"/>
    <property type="match status" value="1"/>
</dbReference>
<dbReference type="PROSITE" id="PS50950">
    <property type="entry name" value="ZF_THAP"/>
    <property type="match status" value="1"/>
</dbReference>
<dbReference type="InterPro" id="IPR012934">
    <property type="entry name" value="Znf_AD"/>
</dbReference>
<evidence type="ECO:0000313" key="17">
    <source>
        <dbReference type="Proteomes" id="UP000001819"/>
    </source>
</evidence>
<dbReference type="SMART" id="SM00980">
    <property type="entry name" value="THAP"/>
    <property type="match status" value="1"/>
</dbReference>
<feature type="binding site" evidence="13">
    <location>
        <position position="150"/>
    </location>
    <ligand>
        <name>Zn(2+)</name>
        <dbReference type="ChEBI" id="CHEBI:29105"/>
    </ligand>
</feature>
<feature type="binding site" evidence="13">
    <location>
        <position position="197"/>
    </location>
    <ligand>
        <name>Zn(2+)</name>
        <dbReference type="ChEBI" id="CHEBI:29105"/>
    </ligand>
</feature>
<keyword evidence="6" id="KW-0805">Transcription regulation</keyword>
<name>A0A6I8V7G1_DROPS</name>